<evidence type="ECO:0000259" key="9">
    <source>
        <dbReference type="PROSITE" id="PS50823"/>
    </source>
</evidence>
<dbReference type="HAMAP" id="MF_01309_B">
    <property type="entry name" value="Ribosomal_uS3_B"/>
    <property type="match status" value="1"/>
</dbReference>
<dbReference type="InterPro" id="IPR015946">
    <property type="entry name" value="KH_dom-like_a/b"/>
</dbReference>
<dbReference type="InterPro" id="IPR001351">
    <property type="entry name" value="Ribosomal_uS3_C"/>
</dbReference>
<dbReference type="GO" id="GO:0003735">
    <property type="term" value="F:structural constituent of ribosome"/>
    <property type="evidence" value="ECO:0007669"/>
    <property type="project" value="InterPro"/>
</dbReference>
<feature type="domain" description="KH type-2" evidence="9">
    <location>
        <begin position="38"/>
        <end position="106"/>
    </location>
</feature>
<dbReference type="PROSITE" id="PS50823">
    <property type="entry name" value="KH_TYPE_2"/>
    <property type="match status" value="1"/>
</dbReference>
<dbReference type="Proteomes" id="UP000179005">
    <property type="component" value="Unassembled WGS sequence"/>
</dbReference>
<dbReference type="CDD" id="cd02412">
    <property type="entry name" value="KH-II_30S_S3"/>
    <property type="match status" value="1"/>
</dbReference>
<accession>A0A1F4V9S3</accession>
<keyword evidence="4 8" id="KW-0689">Ribosomal protein</keyword>
<reference evidence="10 11" key="1">
    <citation type="journal article" date="2016" name="Nat. Commun.">
        <title>Thousands of microbial genomes shed light on interconnected biogeochemical processes in an aquifer system.</title>
        <authorList>
            <person name="Anantharaman K."/>
            <person name="Brown C.T."/>
            <person name="Hug L.A."/>
            <person name="Sharon I."/>
            <person name="Castelle C.J."/>
            <person name="Probst A.J."/>
            <person name="Thomas B.C."/>
            <person name="Singh A."/>
            <person name="Wilkins M.J."/>
            <person name="Karaoz U."/>
            <person name="Brodie E.L."/>
            <person name="Williams K.H."/>
            <person name="Hubbard S.S."/>
            <person name="Banfield J.F."/>
        </authorList>
    </citation>
    <scope>NUCLEOTIDE SEQUENCE [LARGE SCALE GENOMIC DNA]</scope>
</reference>
<name>A0A1F4V9S3_UNCKA</name>
<dbReference type="InterPro" id="IPR036419">
    <property type="entry name" value="Ribosomal_S3_C_sf"/>
</dbReference>
<dbReference type="GO" id="GO:0003729">
    <property type="term" value="F:mRNA binding"/>
    <property type="evidence" value="ECO:0007669"/>
    <property type="project" value="UniProtKB-UniRule"/>
</dbReference>
<dbReference type="SUPFAM" id="SSF54821">
    <property type="entry name" value="Ribosomal protein S3 C-terminal domain"/>
    <property type="match status" value="1"/>
</dbReference>
<dbReference type="EMBL" id="MEVC01000025">
    <property type="protein sequence ID" value="OGC53972.1"/>
    <property type="molecule type" value="Genomic_DNA"/>
</dbReference>
<dbReference type="STRING" id="1802619.A2797_00375"/>
<dbReference type="PANTHER" id="PTHR11760">
    <property type="entry name" value="30S/40S RIBOSOMAL PROTEIN S3"/>
    <property type="match status" value="1"/>
</dbReference>
<dbReference type="GO" id="GO:0022627">
    <property type="term" value="C:cytosolic small ribosomal subunit"/>
    <property type="evidence" value="ECO:0007669"/>
    <property type="project" value="TreeGrafter"/>
</dbReference>
<dbReference type="FunFam" id="3.30.300.20:FF:000001">
    <property type="entry name" value="30S ribosomal protein S3"/>
    <property type="match status" value="1"/>
</dbReference>
<organism evidence="10 11">
    <name type="scientific">candidate division WWE3 bacterium RIFCSPHIGHO2_01_FULL_48_15</name>
    <dbReference type="NCBI Taxonomy" id="1802619"/>
    <lineage>
        <taxon>Bacteria</taxon>
        <taxon>Katanobacteria</taxon>
    </lineage>
</organism>
<dbReference type="InterPro" id="IPR005704">
    <property type="entry name" value="Ribosomal_uS3_bac-typ"/>
</dbReference>
<comment type="caution">
    <text evidence="10">The sequence shown here is derived from an EMBL/GenBank/DDBJ whole genome shotgun (WGS) entry which is preliminary data.</text>
</comment>
<evidence type="ECO:0000256" key="6">
    <source>
        <dbReference type="ARBA" id="ARBA00024998"/>
    </source>
</evidence>
<dbReference type="Pfam" id="PF07650">
    <property type="entry name" value="KH_2"/>
    <property type="match status" value="1"/>
</dbReference>
<dbReference type="InterPro" id="IPR057258">
    <property type="entry name" value="Ribosomal_uS3"/>
</dbReference>
<evidence type="ECO:0000313" key="10">
    <source>
        <dbReference type="EMBL" id="OGC53972.1"/>
    </source>
</evidence>
<keyword evidence="5 8" id="KW-0687">Ribonucleoprotein</keyword>
<dbReference type="Pfam" id="PF00189">
    <property type="entry name" value="Ribosomal_S3_C"/>
    <property type="match status" value="1"/>
</dbReference>
<dbReference type="InterPro" id="IPR004087">
    <property type="entry name" value="KH_dom"/>
</dbReference>
<dbReference type="Gene3D" id="3.30.1140.32">
    <property type="entry name" value="Ribosomal protein S3, C-terminal domain"/>
    <property type="match status" value="1"/>
</dbReference>
<proteinExistence type="inferred from homology"/>
<comment type="similarity">
    <text evidence="1 8">Belongs to the universal ribosomal protein uS3 family.</text>
</comment>
<evidence type="ECO:0000256" key="7">
    <source>
        <dbReference type="ARBA" id="ARBA00035257"/>
    </source>
</evidence>
<dbReference type="SMART" id="SM00322">
    <property type="entry name" value="KH"/>
    <property type="match status" value="1"/>
</dbReference>
<dbReference type="InterPro" id="IPR004044">
    <property type="entry name" value="KH_dom_type_2"/>
</dbReference>
<sequence>MGHKLSPKSLRTGTFLPWGSRWFSEKDYASFVAEDAKIRRFIAGKLSEAGLESVEIERSGTKVKVIISVSKPGLVIGRGGAGVEIIRESLAKVVSGQLELEVKEVKAPSTSAPILAQRIAQALERRGQYKRVINEVAEEAISRGAKGVKIELSGRLGGKEIARTEKVTRGSIPLSTLRANIVFSQSISKTRYGSIGVKVWVYLGEIEEE</sequence>
<keyword evidence="3 8" id="KW-0694">RNA-binding</keyword>
<comment type="subunit">
    <text evidence="8">Part of the 30S ribosomal subunit. Forms a tight complex with proteins S10 and S14.</text>
</comment>
<evidence type="ECO:0000313" key="11">
    <source>
        <dbReference type="Proteomes" id="UP000179005"/>
    </source>
</evidence>
<dbReference type="GO" id="GO:0019843">
    <property type="term" value="F:rRNA binding"/>
    <property type="evidence" value="ECO:0007669"/>
    <property type="project" value="UniProtKB-UniRule"/>
</dbReference>
<dbReference type="NCBIfam" id="TIGR01009">
    <property type="entry name" value="rpsC_bact"/>
    <property type="match status" value="1"/>
</dbReference>
<keyword evidence="2 8" id="KW-0699">rRNA-binding</keyword>
<dbReference type="AlphaFoldDB" id="A0A1F4V9S3"/>
<dbReference type="PANTHER" id="PTHR11760:SF19">
    <property type="entry name" value="SMALL RIBOSOMAL SUBUNIT PROTEIN US3C"/>
    <property type="match status" value="1"/>
</dbReference>
<evidence type="ECO:0000256" key="8">
    <source>
        <dbReference type="HAMAP-Rule" id="MF_01309"/>
    </source>
</evidence>
<evidence type="ECO:0000256" key="5">
    <source>
        <dbReference type="ARBA" id="ARBA00023274"/>
    </source>
</evidence>
<evidence type="ECO:0000256" key="2">
    <source>
        <dbReference type="ARBA" id="ARBA00022730"/>
    </source>
</evidence>
<protein>
    <recommendedName>
        <fullName evidence="7 8">Small ribosomal subunit protein uS3</fullName>
    </recommendedName>
</protein>
<evidence type="ECO:0000256" key="4">
    <source>
        <dbReference type="ARBA" id="ARBA00022980"/>
    </source>
</evidence>
<gene>
    <name evidence="8" type="primary">rpsC</name>
    <name evidence="10" type="ORF">A2797_00375</name>
</gene>
<dbReference type="InterPro" id="IPR009019">
    <property type="entry name" value="KH_sf_prok-type"/>
</dbReference>
<dbReference type="Gene3D" id="3.30.300.20">
    <property type="match status" value="1"/>
</dbReference>
<comment type="function">
    <text evidence="6 8">Binds the lower part of the 30S subunit head. Binds mRNA in the 70S ribosome, positioning it for translation.</text>
</comment>
<dbReference type="GO" id="GO:0006412">
    <property type="term" value="P:translation"/>
    <property type="evidence" value="ECO:0007669"/>
    <property type="project" value="UniProtKB-UniRule"/>
</dbReference>
<dbReference type="SUPFAM" id="SSF54814">
    <property type="entry name" value="Prokaryotic type KH domain (KH-domain type II)"/>
    <property type="match status" value="1"/>
</dbReference>
<evidence type="ECO:0000256" key="1">
    <source>
        <dbReference type="ARBA" id="ARBA00010761"/>
    </source>
</evidence>
<evidence type="ECO:0000256" key="3">
    <source>
        <dbReference type="ARBA" id="ARBA00022884"/>
    </source>
</evidence>